<reference evidence="2" key="1">
    <citation type="submission" date="2020-11" db="EMBL/GenBank/DDBJ databases">
        <authorList>
            <consortium name="DOE Joint Genome Institute"/>
            <person name="Ahrendt S."/>
            <person name="Riley R."/>
            <person name="Andreopoulos W."/>
            <person name="Labutti K."/>
            <person name="Pangilinan J."/>
            <person name="Ruiz-Duenas F.J."/>
            <person name="Barrasa J.M."/>
            <person name="Sanchez-Garcia M."/>
            <person name="Camarero S."/>
            <person name="Miyauchi S."/>
            <person name="Serrano A."/>
            <person name="Linde D."/>
            <person name="Babiker R."/>
            <person name="Drula E."/>
            <person name="Ayuso-Fernandez I."/>
            <person name="Pacheco R."/>
            <person name="Padilla G."/>
            <person name="Ferreira P."/>
            <person name="Barriuso J."/>
            <person name="Kellner H."/>
            <person name="Castanera R."/>
            <person name="Alfaro M."/>
            <person name="Ramirez L."/>
            <person name="Pisabarro A.G."/>
            <person name="Kuo A."/>
            <person name="Tritt A."/>
            <person name="Lipzen A."/>
            <person name="He G."/>
            <person name="Yan M."/>
            <person name="Ng V."/>
            <person name="Cullen D."/>
            <person name="Martin F."/>
            <person name="Rosso M.-N."/>
            <person name="Henrissat B."/>
            <person name="Hibbett D."/>
            <person name="Martinez A.T."/>
            <person name="Grigoriev I.V."/>
        </authorList>
    </citation>
    <scope>NUCLEOTIDE SEQUENCE</scope>
    <source>
        <strain evidence="2">AH 40177</strain>
    </source>
</reference>
<evidence type="ECO:0000259" key="1">
    <source>
        <dbReference type="Pfam" id="PF20231"/>
    </source>
</evidence>
<sequence length="433" mass="48992">MNICSLQCSQLQYLFGLYTWVTGTSKQTIEVLDAAGLSVLYLTIIKTIGTMADDSIALASKLTYKPHILTYDNMDISSSQHVEQRPDAVSKVRSGCFCLIYGCHGVKDRRHMLLAPILENLRKVIPLKVRDICPTRPQFLAYHHQTVINIIHVLGCNSKQFKFVISHPDIQHLSCRPLPGNLKTIFAALRATTIEEKTINGNLLNQENFYIKQMGHINSWTRREIFTLGIAPLHACMNLAWGLRAKHYGSATTPGSLVYFFNLMEKKCLAGEKPDYHALTSALRQILDGILISCWKKECGYASLDKFADSHPGPAELKTIEMTILNKYCTAFPETRNEDSRPTPASSMTHDDICHQNLRLLTRDLLVLIELMTAVSQGDFGRIEDLLPDLAAMFRSIGSNKYAVECIGLMYNLRYMWPPEYAYVHFICCLYRS</sequence>
<dbReference type="OrthoDB" id="3040861at2759"/>
<evidence type="ECO:0000313" key="2">
    <source>
        <dbReference type="EMBL" id="KAF9063535.1"/>
    </source>
</evidence>
<gene>
    <name evidence="2" type="ORF">BDP27DRAFT_1231927</name>
</gene>
<dbReference type="EMBL" id="JADNRY010000144">
    <property type="protein sequence ID" value="KAF9063535.1"/>
    <property type="molecule type" value="Genomic_DNA"/>
</dbReference>
<protein>
    <recommendedName>
        <fullName evidence="1">DUF6589 domain-containing protein</fullName>
    </recommendedName>
</protein>
<name>A0A9P5PK48_9AGAR</name>
<dbReference type="Pfam" id="PF20231">
    <property type="entry name" value="DUF6589"/>
    <property type="match status" value="1"/>
</dbReference>
<feature type="domain" description="DUF6589" evidence="1">
    <location>
        <begin position="215"/>
        <end position="422"/>
    </location>
</feature>
<organism evidence="2 3">
    <name type="scientific">Rhodocollybia butyracea</name>
    <dbReference type="NCBI Taxonomy" id="206335"/>
    <lineage>
        <taxon>Eukaryota</taxon>
        <taxon>Fungi</taxon>
        <taxon>Dikarya</taxon>
        <taxon>Basidiomycota</taxon>
        <taxon>Agaricomycotina</taxon>
        <taxon>Agaricomycetes</taxon>
        <taxon>Agaricomycetidae</taxon>
        <taxon>Agaricales</taxon>
        <taxon>Marasmiineae</taxon>
        <taxon>Omphalotaceae</taxon>
        <taxon>Rhodocollybia</taxon>
    </lineage>
</organism>
<evidence type="ECO:0000313" key="3">
    <source>
        <dbReference type="Proteomes" id="UP000772434"/>
    </source>
</evidence>
<keyword evidence="3" id="KW-1185">Reference proteome</keyword>
<proteinExistence type="predicted"/>
<accession>A0A9P5PK48</accession>
<dbReference type="InterPro" id="IPR046496">
    <property type="entry name" value="DUF6589"/>
</dbReference>
<dbReference type="AlphaFoldDB" id="A0A9P5PK48"/>
<dbReference type="Proteomes" id="UP000772434">
    <property type="component" value="Unassembled WGS sequence"/>
</dbReference>
<comment type="caution">
    <text evidence="2">The sequence shown here is derived from an EMBL/GenBank/DDBJ whole genome shotgun (WGS) entry which is preliminary data.</text>
</comment>